<sequence length="99" mass="10938">MPICLPFPLQPIATSFTPFTSTSTTVSSQFAIRISSYEEAREDENTDTQRKRCSMKRGTSTKTNNDEERRDAVGQSAGAGSQTGCQRYLGAVWVKREAP</sequence>
<dbReference type="Proteomes" id="UP000559256">
    <property type="component" value="Unassembled WGS sequence"/>
</dbReference>
<evidence type="ECO:0000256" key="1">
    <source>
        <dbReference type="SAM" id="MobiDB-lite"/>
    </source>
</evidence>
<feature type="region of interest" description="Disordered" evidence="1">
    <location>
        <begin position="36"/>
        <end position="82"/>
    </location>
</feature>
<evidence type="ECO:0000313" key="3">
    <source>
        <dbReference type="Proteomes" id="UP000559256"/>
    </source>
</evidence>
<gene>
    <name evidence="2" type="ORF">D9758_013446</name>
</gene>
<protein>
    <submittedName>
        <fullName evidence="2">Uncharacterized protein</fullName>
    </submittedName>
</protein>
<evidence type="ECO:0000313" key="2">
    <source>
        <dbReference type="EMBL" id="KAF5346557.1"/>
    </source>
</evidence>
<dbReference type="EMBL" id="JAACJM010000101">
    <property type="protein sequence ID" value="KAF5346557.1"/>
    <property type="molecule type" value="Genomic_DNA"/>
</dbReference>
<name>A0A8H5FRY0_9AGAR</name>
<dbReference type="AlphaFoldDB" id="A0A8H5FRY0"/>
<organism evidence="2 3">
    <name type="scientific">Tetrapyrgos nigripes</name>
    <dbReference type="NCBI Taxonomy" id="182062"/>
    <lineage>
        <taxon>Eukaryota</taxon>
        <taxon>Fungi</taxon>
        <taxon>Dikarya</taxon>
        <taxon>Basidiomycota</taxon>
        <taxon>Agaricomycotina</taxon>
        <taxon>Agaricomycetes</taxon>
        <taxon>Agaricomycetidae</taxon>
        <taxon>Agaricales</taxon>
        <taxon>Marasmiineae</taxon>
        <taxon>Marasmiaceae</taxon>
        <taxon>Tetrapyrgos</taxon>
    </lineage>
</organism>
<reference evidence="2 3" key="1">
    <citation type="journal article" date="2020" name="ISME J.">
        <title>Uncovering the hidden diversity of litter-decomposition mechanisms in mushroom-forming fungi.</title>
        <authorList>
            <person name="Floudas D."/>
            <person name="Bentzer J."/>
            <person name="Ahren D."/>
            <person name="Johansson T."/>
            <person name="Persson P."/>
            <person name="Tunlid A."/>
        </authorList>
    </citation>
    <scope>NUCLEOTIDE SEQUENCE [LARGE SCALE GENOMIC DNA]</scope>
    <source>
        <strain evidence="2 3">CBS 291.85</strain>
    </source>
</reference>
<keyword evidence="3" id="KW-1185">Reference proteome</keyword>
<comment type="caution">
    <text evidence="2">The sequence shown here is derived from an EMBL/GenBank/DDBJ whole genome shotgun (WGS) entry which is preliminary data.</text>
</comment>
<accession>A0A8H5FRY0</accession>
<proteinExistence type="predicted"/>